<accession>A0A8J5LBI4</accession>
<dbReference type="EMBL" id="JACMSC010000009">
    <property type="protein sequence ID" value="KAG6506991.1"/>
    <property type="molecule type" value="Genomic_DNA"/>
</dbReference>
<sequence length="204" mass="22543">MIGAAQSADPHAQHDVAARRCRRRFRGFVFILVSLRRHSRSTSRVATPVAFLSARRGLSRPAPPVVISSSSGPTTMEDAVNLSSSCNGDADMFDPGALFLGPDPVPAGIEDGRSCHVAMVAGSDDRSHFPDASYTNAGGFLHGFLIEMQREMQHLLEENKNLEECLKIASEDQRVMNSTVKEIEEEHWKDLRRINLLENEVSRT</sequence>
<evidence type="ECO:0000313" key="2">
    <source>
        <dbReference type="EMBL" id="KAG6506991.1"/>
    </source>
</evidence>
<keyword evidence="3" id="KW-1185">Reference proteome</keyword>
<keyword evidence="1" id="KW-0175">Coiled coil</keyword>
<feature type="coiled-coil region" evidence="1">
    <location>
        <begin position="145"/>
        <end position="200"/>
    </location>
</feature>
<gene>
    <name evidence="2" type="ORF">ZIOFF_032325</name>
</gene>
<evidence type="ECO:0000256" key="1">
    <source>
        <dbReference type="SAM" id="Coils"/>
    </source>
</evidence>
<protein>
    <submittedName>
        <fullName evidence="2">Uncharacterized protein</fullName>
    </submittedName>
</protein>
<evidence type="ECO:0000313" key="3">
    <source>
        <dbReference type="Proteomes" id="UP000734854"/>
    </source>
</evidence>
<reference evidence="2 3" key="1">
    <citation type="submission" date="2020-08" db="EMBL/GenBank/DDBJ databases">
        <title>Plant Genome Project.</title>
        <authorList>
            <person name="Zhang R.-G."/>
        </authorList>
    </citation>
    <scope>NUCLEOTIDE SEQUENCE [LARGE SCALE GENOMIC DNA]</scope>
    <source>
        <tissue evidence="2">Rhizome</tissue>
    </source>
</reference>
<name>A0A8J5LBI4_ZINOF</name>
<organism evidence="2 3">
    <name type="scientific">Zingiber officinale</name>
    <name type="common">Ginger</name>
    <name type="synonym">Amomum zingiber</name>
    <dbReference type="NCBI Taxonomy" id="94328"/>
    <lineage>
        <taxon>Eukaryota</taxon>
        <taxon>Viridiplantae</taxon>
        <taxon>Streptophyta</taxon>
        <taxon>Embryophyta</taxon>
        <taxon>Tracheophyta</taxon>
        <taxon>Spermatophyta</taxon>
        <taxon>Magnoliopsida</taxon>
        <taxon>Liliopsida</taxon>
        <taxon>Zingiberales</taxon>
        <taxon>Zingiberaceae</taxon>
        <taxon>Zingiber</taxon>
    </lineage>
</organism>
<proteinExistence type="predicted"/>
<dbReference type="Proteomes" id="UP000734854">
    <property type="component" value="Unassembled WGS sequence"/>
</dbReference>
<comment type="caution">
    <text evidence="2">The sequence shown here is derived from an EMBL/GenBank/DDBJ whole genome shotgun (WGS) entry which is preliminary data.</text>
</comment>
<dbReference type="AlphaFoldDB" id="A0A8J5LBI4"/>